<sequence length="263" mass="29653">MHGAMRAAAGRPDWEEHERRSRMTSWARAQRDPDVLMQRSWDPLVAEQALESQTATPVPLRAPCAHGTADFTFNMSDRNCSGELERYEFTNAVRLMLHAGGMSELDDQLDAFMLDREFAEADTSRSGTLTHEEFAIWYNRFHDWIEERKLLRDLEIDLSSTGISLFKTNDETILAVLRHCAHFTSLAISYSSVSNRLIALIASKVQGRLLKLSLNHSTGFDADGVRELLSHCPDLKLLDLSGCTQVSKADLRPFVPSKCDLVL</sequence>
<dbReference type="Gene3D" id="3.80.10.10">
    <property type="entry name" value="Ribonuclease Inhibitor"/>
    <property type="match status" value="1"/>
</dbReference>
<dbReference type="PROSITE" id="PS50222">
    <property type="entry name" value="EF_HAND_2"/>
    <property type="match status" value="1"/>
</dbReference>
<dbReference type="InterPro" id="IPR002048">
    <property type="entry name" value="EF_hand_dom"/>
</dbReference>
<name>A0A7S4C2I9_CHRCT</name>
<evidence type="ECO:0000313" key="4">
    <source>
        <dbReference type="EMBL" id="CAE0784959.1"/>
    </source>
</evidence>
<feature type="compositionally biased region" description="Basic and acidic residues" evidence="2">
    <location>
        <begin position="12"/>
        <end position="21"/>
    </location>
</feature>
<dbReference type="SMART" id="SM00054">
    <property type="entry name" value="EFh"/>
    <property type="match status" value="2"/>
</dbReference>
<dbReference type="PROSITE" id="PS00018">
    <property type="entry name" value="EF_HAND_1"/>
    <property type="match status" value="2"/>
</dbReference>
<evidence type="ECO:0000256" key="1">
    <source>
        <dbReference type="ARBA" id="ARBA00022837"/>
    </source>
</evidence>
<proteinExistence type="predicted"/>
<protein>
    <recommendedName>
        <fullName evidence="3">EF-hand domain-containing protein</fullName>
    </recommendedName>
</protein>
<keyword evidence="1" id="KW-0106">Calcium</keyword>
<organism evidence="4">
    <name type="scientific">Chrysotila carterae</name>
    <name type="common">Marine alga</name>
    <name type="synonym">Syracosphaera carterae</name>
    <dbReference type="NCBI Taxonomy" id="13221"/>
    <lineage>
        <taxon>Eukaryota</taxon>
        <taxon>Haptista</taxon>
        <taxon>Haptophyta</taxon>
        <taxon>Prymnesiophyceae</taxon>
        <taxon>Isochrysidales</taxon>
        <taxon>Isochrysidaceae</taxon>
        <taxon>Chrysotila</taxon>
    </lineage>
</organism>
<feature type="domain" description="EF-hand" evidence="3">
    <location>
        <begin position="69"/>
        <end position="99"/>
    </location>
</feature>
<dbReference type="Gene3D" id="1.10.238.10">
    <property type="entry name" value="EF-hand"/>
    <property type="match status" value="1"/>
</dbReference>
<dbReference type="InterPro" id="IPR018247">
    <property type="entry name" value="EF_Hand_1_Ca_BS"/>
</dbReference>
<dbReference type="EMBL" id="HBIZ01060353">
    <property type="protein sequence ID" value="CAE0784959.1"/>
    <property type="molecule type" value="Transcribed_RNA"/>
</dbReference>
<accession>A0A7S4C2I9</accession>
<dbReference type="InterPro" id="IPR032675">
    <property type="entry name" value="LRR_dom_sf"/>
</dbReference>
<dbReference type="AlphaFoldDB" id="A0A7S4C2I9"/>
<gene>
    <name evidence="4" type="ORF">PCAR00345_LOCUS37667</name>
</gene>
<reference evidence="4" key="1">
    <citation type="submission" date="2021-01" db="EMBL/GenBank/DDBJ databases">
        <authorList>
            <person name="Corre E."/>
            <person name="Pelletier E."/>
            <person name="Niang G."/>
            <person name="Scheremetjew M."/>
            <person name="Finn R."/>
            <person name="Kale V."/>
            <person name="Holt S."/>
            <person name="Cochrane G."/>
            <person name="Meng A."/>
            <person name="Brown T."/>
            <person name="Cohen L."/>
        </authorList>
    </citation>
    <scope>NUCLEOTIDE SEQUENCE</scope>
    <source>
        <strain evidence="4">CCMP645</strain>
    </source>
</reference>
<dbReference type="InterPro" id="IPR011992">
    <property type="entry name" value="EF-hand-dom_pair"/>
</dbReference>
<dbReference type="SUPFAM" id="SSF47473">
    <property type="entry name" value="EF-hand"/>
    <property type="match status" value="1"/>
</dbReference>
<dbReference type="SUPFAM" id="SSF52047">
    <property type="entry name" value="RNI-like"/>
    <property type="match status" value="1"/>
</dbReference>
<evidence type="ECO:0000256" key="2">
    <source>
        <dbReference type="SAM" id="MobiDB-lite"/>
    </source>
</evidence>
<evidence type="ECO:0000259" key="3">
    <source>
        <dbReference type="PROSITE" id="PS50222"/>
    </source>
</evidence>
<feature type="region of interest" description="Disordered" evidence="2">
    <location>
        <begin position="1"/>
        <end position="27"/>
    </location>
</feature>
<dbReference type="GO" id="GO:0005509">
    <property type="term" value="F:calcium ion binding"/>
    <property type="evidence" value="ECO:0007669"/>
    <property type="project" value="InterPro"/>
</dbReference>